<dbReference type="InterPro" id="IPR003609">
    <property type="entry name" value="Pan_app"/>
</dbReference>
<keyword evidence="1" id="KW-0732">Signal</keyword>
<dbReference type="CDD" id="cd01098">
    <property type="entry name" value="PAN_AP_plant"/>
    <property type="match status" value="1"/>
</dbReference>
<evidence type="ECO:0000313" key="4">
    <source>
        <dbReference type="Proteomes" id="UP001237642"/>
    </source>
</evidence>
<dbReference type="EMBL" id="JAUIZM010000001">
    <property type="protein sequence ID" value="KAK1404862.1"/>
    <property type="molecule type" value="Genomic_DNA"/>
</dbReference>
<sequence length="165" mass="18776">MRLEFDGHLRVYEWKDKWEVIADLLTGFSGECGYPLECGKYGICSNKQCTCPGYFKQVQEKYPNLGCTEITPLNCSASKYQDFVELKDVTYFTNNYTINSIDVNKCKRACSKDCSCKAAIFRKESDPPGSNCLLLSEVFTLIVDDSKDLEHNSTVYLKVQKKAIK</sequence>
<name>A0AAD8JLQ0_9APIA</name>
<reference evidence="3" key="2">
    <citation type="submission" date="2023-05" db="EMBL/GenBank/DDBJ databases">
        <authorList>
            <person name="Schelkunov M.I."/>
        </authorList>
    </citation>
    <scope>NUCLEOTIDE SEQUENCE</scope>
    <source>
        <strain evidence="3">Hsosn_3</strain>
        <tissue evidence="3">Leaf</tissue>
    </source>
</reference>
<dbReference type="PANTHER" id="PTHR47976">
    <property type="entry name" value="G-TYPE LECTIN S-RECEPTOR-LIKE SERINE/THREONINE-PROTEIN KINASE SD2-5"/>
    <property type="match status" value="1"/>
</dbReference>
<accession>A0AAD8JLQ0</accession>
<dbReference type="PROSITE" id="PS50948">
    <property type="entry name" value="PAN"/>
    <property type="match status" value="1"/>
</dbReference>
<feature type="domain" description="Apple" evidence="2">
    <location>
        <begin position="75"/>
        <end position="154"/>
    </location>
</feature>
<dbReference type="AlphaFoldDB" id="A0AAD8JLQ0"/>
<gene>
    <name evidence="3" type="ORF">POM88_004467</name>
</gene>
<proteinExistence type="predicted"/>
<organism evidence="3 4">
    <name type="scientific">Heracleum sosnowskyi</name>
    <dbReference type="NCBI Taxonomy" id="360622"/>
    <lineage>
        <taxon>Eukaryota</taxon>
        <taxon>Viridiplantae</taxon>
        <taxon>Streptophyta</taxon>
        <taxon>Embryophyta</taxon>
        <taxon>Tracheophyta</taxon>
        <taxon>Spermatophyta</taxon>
        <taxon>Magnoliopsida</taxon>
        <taxon>eudicotyledons</taxon>
        <taxon>Gunneridae</taxon>
        <taxon>Pentapetalae</taxon>
        <taxon>asterids</taxon>
        <taxon>campanulids</taxon>
        <taxon>Apiales</taxon>
        <taxon>Apiaceae</taxon>
        <taxon>Apioideae</taxon>
        <taxon>apioid superclade</taxon>
        <taxon>Tordylieae</taxon>
        <taxon>Tordyliinae</taxon>
        <taxon>Heracleum</taxon>
    </lineage>
</organism>
<evidence type="ECO:0000259" key="2">
    <source>
        <dbReference type="PROSITE" id="PS50948"/>
    </source>
</evidence>
<dbReference type="Pfam" id="PF08276">
    <property type="entry name" value="PAN_2"/>
    <property type="match status" value="1"/>
</dbReference>
<evidence type="ECO:0000313" key="3">
    <source>
        <dbReference type="EMBL" id="KAK1404862.1"/>
    </source>
</evidence>
<dbReference type="PANTHER" id="PTHR47976:SF30">
    <property type="entry name" value="RECEPTOR-LIKE SERINE_THREONINE-PROTEIN KINASE"/>
    <property type="match status" value="1"/>
</dbReference>
<dbReference type="SMART" id="SM00473">
    <property type="entry name" value="PAN_AP"/>
    <property type="match status" value="1"/>
</dbReference>
<comment type="caution">
    <text evidence="3">The sequence shown here is derived from an EMBL/GenBank/DDBJ whole genome shotgun (WGS) entry which is preliminary data.</text>
</comment>
<protein>
    <submittedName>
        <fullName evidence="3">Apple domain-containing protein</fullName>
    </submittedName>
</protein>
<reference evidence="3" key="1">
    <citation type="submission" date="2023-02" db="EMBL/GenBank/DDBJ databases">
        <title>Genome of toxic invasive species Heracleum sosnowskyi carries increased number of genes despite the absence of recent whole-genome duplications.</title>
        <authorList>
            <person name="Schelkunov M."/>
            <person name="Shtratnikova V."/>
            <person name="Makarenko M."/>
            <person name="Klepikova A."/>
            <person name="Omelchenko D."/>
            <person name="Novikova G."/>
            <person name="Obukhova E."/>
            <person name="Bogdanov V."/>
            <person name="Penin A."/>
            <person name="Logacheva M."/>
        </authorList>
    </citation>
    <scope>NUCLEOTIDE SEQUENCE</scope>
    <source>
        <strain evidence="3">Hsosn_3</strain>
        <tissue evidence="3">Leaf</tissue>
    </source>
</reference>
<dbReference type="InterPro" id="IPR051343">
    <property type="entry name" value="G-type_lectin_kinases/EP1-like"/>
</dbReference>
<dbReference type="Proteomes" id="UP001237642">
    <property type="component" value="Unassembled WGS sequence"/>
</dbReference>
<evidence type="ECO:0000256" key="1">
    <source>
        <dbReference type="ARBA" id="ARBA00022729"/>
    </source>
</evidence>
<keyword evidence="4" id="KW-1185">Reference proteome</keyword>